<sequence length="120" mass="13126">MNFEDANAVIVTASRERWRAGRKFPANKPVTVPFSELSEEQARQLEADPLLSLRFVEVPDTASHDAAPGTILDAIEKLDREKDFNHDGTPKVQAVSKILERDVSKSEILAALGNAKAGEA</sequence>
<evidence type="ECO:0000313" key="1">
    <source>
        <dbReference type="EMBL" id="MBD8890904.1"/>
    </source>
</evidence>
<protein>
    <recommendedName>
        <fullName evidence="3">Mu-like prophage FluMu N-terminal domain-containing protein</fullName>
    </recommendedName>
</protein>
<organism evidence="1 2">
    <name type="scientific">Roseibium litorale</name>
    <dbReference type="NCBI Taxonomy" id="2803841"/>
    <lineage>
        <taxon>Bacteria</taxon>
        <taxon>Pseudomonadati</taxon>
        <taxon>Pseudomonadota</taxon>
        <taxon>Alphaproteobacteria</taxon>
        <taxon>Hyphomicrobiales</taxon>
        <taxon>Stappiaceae</taxon>
        <taxon>Roseibium</taxon>
    </lineage>
</organism>
<evidence type="ECO:0008006" key="3">
    <source>
        <dbReference type="Google" id="ProtNLM"/>
    </source>
</evidence>
<comment type="caution">
    <text evidence="1">The sequence shown here is derived from an EMBL/GenBank/DDBJ whole genome shotgun (WGS) entry which is preliminary data.</text>
</comment>
<dbReference type="RefSeq" id="WP_192147046.1">
    <property type="nucleotide sequence ID" value="NZ_JACYXI010000002.1"/>
</dbReference>
<keyword evidence="2" id="KW-1185">Reference proteome</keyword>
<reference evidence="1 2" key="2">
    <citation type="journal article" date="2021" name="Int. J. Syst. Evol. Microbiol.">
        <title>Roseibium litorale sp. nov., isolated from a tidal flat sediment and proposal for the reclassification of Labrenzia polysiphoniae as Roseibium polysiphoniae comb. nov.</title>
        <authorList>
            <person name="Liu Y."/>
            <person name="Pei T."/>
            <person name="Du J."/>
            <person name="Chao M."/>
            <person name="Deng M.R."/>
            <person name="Zhu H."/>
        </authorList>
    </citation>
    <scope>NUCLEOTIDE SEQUENCE [LARGE SCALE GENOMIC DNA]</scope>
    <source>
        <strain evidence="1 2">4C16A</strain>
    </source>
</reference>
<dbReference type="SUPFAM" id="SSF160059">
    <property type="entry name" value="PriA/YqbF domain"/>
    <property type="match status" value="1"/>
</dbReference>
<reference evidence="2" key="1">
    <citation type="submission" date="2020-09" db="EMBL/GenBank/DDBJ databases">
        <title>The genome sequence of strain Labrenzia suaedae 4C16A.</title>
        <authorList>
            <person name="Liu Y."/>
        </authorList>
    </citation>
    <scope>NUCLEOTIDE SEQUENCE [LARGE SCALE GENOMIC DNA]</scope>
    <source>
        <strain evidence="2">4C16A</strain>
    </source>
</reference>
<dbReference type="Proteomes" id="UP000632063">
    <property type="component" value="Unassembled WGS sequence"/>
</dbReference>
<accession>A0ABR9CJS2</accession>
<dbReference type="EMBL" id="JACYXI010000002">
    <property type="protein sequence ID" value="MBD8890904.1"/>
    <property type="molecule type" value="Genomic_DNA"/>
</dbReference>
<evidence type="ECO:0000313" key="2">
    <source>
        <dbReference type="Proteomes" id="UP000632063"/>
    </source>
</evidence>
<gene>
    <name evidence="1" type="ORF">IG616_05060</name>
</gene>
<name>A0ABR9CJS2_9HYPH</name>
<proteinExistence type="predicted"/>